<sequence>MESLNRIIVRRRPFADNRNRRPDTNQSAPQTQTGYPRYPLPNQKIQPENRAAGMPSNFQGQRPQMPTIPQTRYLYEQEDPQVNYTEDYEDYNQQGEYDAPLRPRASGVHPPLNSVTHYPHSQRNTQPPVAPKDTYSLPQRTTYPYHHDDYGQTFHADVIEEEISEEYEDGPGLVYGGYLDEDEGENYSYTTRPGVETPRNTPVYHNYHTQRLPYPAPNAPQQSMPAPMHTRPAHITSDQQRVQPTRQTPQLPPARNHHPQLPPAPQTSTARLSSSRATQPLDPRNLDDLRQKRLEAEAYQASISREIALRPRLPQPEAQYEHHPVRSTCPRCKGAGYLRANVNFGHPNFGKPIPCSCKVAEMKDKRRTQLRELSNLDAYQDRKFQNFKSHIQGVREAFESALGFAEDPQGWLLLVGPNGCGKTHLALAIAHYRLEAGDVVLFSVVIDLLRHLRATFAPNATEVYDQLFSKMCEAGVLILDDLGAEQSSPWAKEKLFELLNYRYNMSMPTVITANPRGLQDLDERIRSRLSDISLVRRVHMNQARDYRPNHPGHEE</sequence>
<feature type="domain" description="AAA+ ATPase" evidence="2">
    <location>
        <begin position="408"/>
        <end position="539"/>
    </location>
</feature>
<dbReference type="SUPFAM" id="SSF52540">
    <property type="entry name" value="P-loop containing nucleoside triphosphate hydrolases"/>
    <property type="match status" value="1"/>
</dbReference>
<evidence type="ECO:0000313" key="3">
    <source>
        <dbReference type="EMBL" id="GHO43788.1"/>
    </source>
</evidence>
<feature type="compositionally biased region" description="Low complexity" evidence="1">
    <location>
        <begin position="239"/>
        <end position="249"/>
    </location>
</feature>
<feature type="compositionally biased region" description="Low complexity" evidence="1">
    <location>
        <begin position="267"/>
        <end position="278"/>
    </location>
</feature>
<feature type="compositionally biased region" description="Polar residues" evidence="1">
    <location>
        <begin position="113"/>
        <end position="127"/>
    </location>
</feature>
<dbReference type="AlphaFoldDB" id="A0A8J3I0D6"/>
<protein>
    <recommendedName>
        <fullName evidence="2">AAA+ ATPase domain-containing protein</fullName>
    </recommendedName>
</protein>
<evidence type="ECO:0000313" key="4">
    <source>
        <dbReference type="Proteomes" id="UP000612362"/>
    </source>
</evidence>
<dbReference type="InterPro" id="IPR003593">
    <property type="entry name" value="AAA+_ATPase"/>
</dbReference>
<dbReference type="RefSeq" id="WP_220193243.1">
    <property type="nucleotide sequence ID" value="NZ_BNJF01000001.1"/>
</dbReference>
<dbReference type="Pfam" id="PF01695">
    <property type="entry name" value="IstB_IS21"/>
    <property type="match status" value="1"/>
</dbReference>
<comment type="caution">
    <text evidence="3">The sequence shown here is derived from an EMBL/GenBank/DDBJ whole genome shotgun (WGS) entry which is preliminary data.</text>
</comment>
<keyword evidence="4" id="KW-1185">Reference proteome</keyword>
<dbReference type="Gene3D" id="3.40.50.300">
    <property type="entry name" value="P-loop containing nucleotide triphosphate hydrolases"/>
    <property type="match status" value="1"/>
</dbReference>
<dbReference type="InterPro" id="IPR027417">
    <property type="entry name" value="P-loop_NTPase"/>
</dbReference>
<dbReference type="CDD" id="cd00009">
    <property type="entry name" value="AAA"/>
    <property type="match status" value="1"/>
</dbReference>
<dbReference type="EMBL" id="BNJF01000001">
    <property type="protein sequence ID" value="GHO43788.1"/>
    <property type="molecule type" value="Genomic_DNA"/>
</dbReference>
<accession>A0A8J3I0D6</accession>
<feature type="compositionally biased region" description="Polar residues" evidence="1">
    <location>
        <begin position="24"/>
        <end position="34"/>
    </location>
</feature>
<dbReference type="Proteomes" id="UP000612362">
    <property type="component" value="Unassembled WGS sequence"/>
</dbReference>
<organism evidence="3 4">
    <name type="scientific">Ktedonospora formicarum</name>
    <dbReference type="NCBI Taxonomy" id="2778364"/>
    <lineage>
        <taxon>Bacteria</taxon>
        <taxon>Bacillati</taxon>
        <taxon>Chloroflexota</taxon>
        <taxon>Ktedonobacteria</taxon>
        <taxon>Ktedonobacterales</taxon>
        <taxon>Ktedonobacteraceae</taxon>
        <taxon>Ktedonospora</taxon>
    </lineage>
</organism>
<evidence type="ECO:0000259" key="2">
    <source>
        <dbReference type="SMART" id="SM00382"/>
    </source>
</evidence>
<name>A0A8J3I0D6_9CHLR</name>
<dbReference type="PANTHER" id="PTHR30050:SF4">
    <property type="entry name" value="ATP-BINDING PROTEIN RV3427C IN INSERTION SEQUENCE-RELATED"/>
    <property type="match status" value="1"/>
</dbReference>
<dbReference type="GO" id="GO:0006260">
    <property type="term" value="P:DNA replication"/>
    <property type="evidence" value="ECO:0007669"/>
    <property type="project" value="TreeGrafter"/>
</dbReference>
<feature type="compositionally biased region" description="Polar residues" evidence="1">
    <location>
        <begin position="56"/>
        <end position="66"/>
    </location>
</feature>
<feature type="region of interest" description="Disordered" evidence="1">
    <location>
        <begin position="1"/>
        <end position="66"/>
    </location>
</feature>
<dbReference type="GO" id="GO:0005524">
    <property type="term" value="F:ATP binding"/>
    <property type="evidence" value="ECO:0007669"/>
    <property type="project" value="InterPro"/>
</dbReference>
<feature type="region of interest" description="Disordered" evidence="1">
    <location>
        <begin position="184"/>
        <end position="287"/>
    </location>
</feature>
<feature type="region of interest" description="Disordered" evidence="1">
    <location>
        <begin position="97"/>
        <end position="138"/>
    </location>
</feature>
<reference evidence="3" key="1">
    <citation type="submission" date="2020-10" db="EMBL/GenBank/DDBJ databases">
        <title>Taxonomic study of unclassified bacteria belonging to the class Ktedonobacteria.</title>
        <authorList>
            <person name="Yabe S."/>
            <person name="Wang C.M."/>
            <person name="Zheng Y."/>
            <person name="Sakai Y."/>
            <person name="Cavaletti L."/>
            <person name="Monciardini P."/>
            <person name="Donadio S."/>
        </authorList>
    </citation>
    <scope>NUCLEOTIDE SEQUENCE</scope>
    <source>
        <strain evidence="3">SOSP1-1</strain>
    </source>
</reference>
<feature type="compositionally biased region" description="Basic and acidic residues" evidence="1">
    <location>
        <begin position="13"/>
        <end position="23"/>
    </location>
</feature>
<dbReference type="InterPro" id="IPR002611">
    <property type="entry name" value="IstB_ATP-bd"/>
</dbReference>
<proteinExistence type="predicted"/>
<gene>
    <name evidence="3" type="ORF">KSX_19510</name>
</gene>
<evidence type="ECO:0000256" key="1">
    <source>
        <dbReference type="SAM" id="MobiDB-lite"/>
    </source>
</evidence>
<dbReference type="PANTHER" id="PTHR30050">
    <property type="entry name" value="CHROMOSOMAL REPLICATION INITIATOR PROTEIN DNAA"/>
    <property type="match status" value="1"/>
</dbReference>
<dbReference type="SMART" id="SM00382">
    <property type="entry name" value="AAA"/>
    <property type="match status" value="1"/>
</dbReference>